<proteinExistence type="predicted"/>
<dbReference type="Proteomes" id="UP000030682">
    <property type="component" value="Unassembled WGS sequence"/>
</dbReference>
<reference evidence="2" key="1">
    <citation type="submission" date="2014-01" db="EMBL/GenBank/DDBJ databases">
        <title>Draft genome sequence of highly nematicidal Bacillus thuringiensis DB27.</title>
        <authorList>
            <person name="Iatsenko I."/>
            <person name="Pickard D."/>
            <person name="Corton C."/>
            <person name="Dougan G."/>
            <person name="Sommer R.J."/>
        </authorList>
    </citation>
    <scope>NUCLEOTIDE SEQUENCE [LARGE SCALE GENOMIC DNA]</scope>
    <source>
        <strain evidence="2">DB27</strain>
    </source>
</reference>
<reference evidence="2" key="2">
    <citation type="submission" date="2014-01" db="EMBL/GenBank/DDBJ databases">
        <authorList>
            <person name="Aslett M."/>
        </authorList>
    </citation>
    <scope>NUCLEOTIDE SEQUENCE [LARGE SCALE GENOMIC DNA]</scope>
    <source>
        <strain evidence="2">DB27</strain>
    </source>
</reference>
<protein>
    <submittedName>
        <fullName evidence="2">Uncharacterized protein</fullName>
    </submittedName>
</protein>
<feature type="region of interest" description="Disordered" evidence="1">
    <location>
        <begin position="60"/>
        <end position="82"/>
    </location>
</feature>
<evidence type="ECO:0000256" key="1">
    <source>
        <dbReference type="SAM" id="MobiDB-lite"/>
    </source>
</evidence>
<dbReference type="EMBL" id="HG809991">
    <property type="protein sequence ID" value="CDN33616.1"/>
    <property type="molecule type" value="Genomic_DNA"/>
</dbReference>
<organism evidence="2">
    <name type="scientific">Bacillus thuringiensis DB27</name>
    <dbReference type="NCBI Taxonomy" id="1431339"/>
    <lineage>
        <taxon>Bacteria</taxon>
        <taxon>Bacillati</taxon>
        <taxon>Bacillota</taxon>
        <taxon>Bacilli</taxon>
        <taxon>Bacillales</taxon>
        <taxon>Bacillaceae</taxon>
        <taxon>Bacillus</taxon>
        <taxon>Bacillus cereus group</taxon>
    </lineage>
</organism>
<sequence length="82" mass="9956">MAHQELEKKQTQTRRGRGLTFSEFMDELYLSLLRQGYKHHHIDNEMDIWHYLRLNQKYREQDHSNSGNQNLNEMEVPAENII</sequence>
<name>W8Y5D8_BACTU</name>
<evidence type="ECO:0000313" key="2">
    <source>
        <dbReference type="EMBL" id="CDN33616.1"/>
    </source>
</evidence>
<dbReference type="AlphaFoldDB" id="W8Y5D8"/>
<dbReference type="HOGENOM" id="CLU_194323_0_0_9"/>
<gene>
    <name evidence="2" type="ORF">BTDB27_005809</name>
</gene>
<accession>W8Y5D8</accession>